<protein>
    <submittedName>
        <fullName evidence="1">Uncharacterized protein</fullName>
    </submittedName>
</protein>
<organism evidence="1 2">
    <name type="scientific">Septoria linicola</name>
    <dbReference type="NCBI Taxonomy" id="215465"/>
    <lineage>
        <taxon>Eukaryota</taxon>
        <taxon>Fungi</taxon>
        <taxon>Dikarya</taxon>
        <taxon>Ascomycota</taxon>
        <taxon>Pezizomycotina</taxon>
        <taxon>Dothideomycetes</taxon>
        <taxon>Dothideomycetidae</taxon>
        <taxon>Mycosphaerellales</taxon>
        <taxon>Mycosphaerellaceae</taxon>
        <taxon>Septoria</taxon>
    </lineage>
</organism>
<sequence>MRVPGGGWKRDEPHQLFERQAVAKPACLTSYTSAYRQSSACSCASITPATVYTTRTVTPTTTLVSTVRTTSTSWITATRTNTILQTRITGTVTNTIVSTTTQSFTSTIVRNALVSTTVVRGYISTTTRSATETAFALAAAPTFYIQNDQTNYAYLSPPSSDSKKSKRDISGTIAFDSIQQSAAQLFTLPGLTGGLLSNTGLLAAESVQGPDDFDDIDVQLVDATDIATGAFAPVSCTFLGQQTDGTCPLQCQFGASSDVTQGDPFGNWMVGQPGAASSETFGVFAVGSWGAGAPVSQVKKTGRRV</sequence>
<dbReference type="OrthoDB" id="3647104at2759"/>
<evidence type="ECO:0000313" key="1">
    <source>
        <dbReference type="EMBL" id="USW50952.1"/>
    </source>
</evidence>
<dbReference type="Proteomes" id="UP001056384">
    <property type="component" value="Chromosome 3"/>
</dbReference>
<dbReference type="AlphaFoldDB" id="A0A9Q9ARY4"/>
<keyword evidence="2" id="KW-1185">Reference proteome</keyword>
<reference evidence="1" key="1">
    <citation type="submission" date="2022-06" db="EMBL/GenBank/DDBJ databases">
        <title>Complete genome sequences of two strains of the flax pathogen Septoria linicola.</title>
        <authorList>
            <person name="Lapalu N."/>
            <person name="Simon A."/>
            <person name="Demenou B."/>
            <person name="Paumier D."/>
            <person name="Guillot M.-P."/>
            <person name="Gout L."/>
            <person name="Valade R."/>
        </authorList>
    </citation>
    <scope>NUCLEOTIDE SEQUENCE</scope>
    <source>
        <strain evidence="1">SE15195</strain>
    </source>
</reference>
<proteinExistence type="predicted"/>
<gene>
    <name evidence="1" type="ORF">Slin15195_G042710</name>
</gene>
<dbReference type="EMBL" id="CP099420">
    <property type="protein sequence ID" value="USW50952.1"/>
    <property type="molecule type" value="Genomic_DNA"/>
</dbReference>
<name>A0A9Q9ARY4_9PEZI</name>
<accession>A0A9Q9ARY4</accession>
<evidence type="ECO:0000313" key="2">
    <source>
        <dbReference type="Proteomes" id="UP001056384"/>
    </source>
</evidence>